<evidence type="ECO:0000256" key="13">
    <source>
        <dbReference type="RuleBase" id="RU003357"/>
    </source>
</evidence>
<keyword evidence="2 12" id="KW-0813">Transport</keyword>
<comment type="subcellular location">
    <subcellularLocation>
        <location evidence="1 12">Cell outer membrane</location>
        <topology evidence="1 12">Multi-pass membrane protein</topology>
    </subcellularLocation>
</comment>
<dbReference type="Proteomes" id="UP000185839">
    <property type="component" value="Unassembled WGS sequence"/>
</dbReference>
<keyword evidence="11 12" id="KW-0998">Cell outer membrane</keyword>
<accession>A0A1N7LKM6</accession>
<dbReference type="GO" id="GO:0015344">
    <property type="term" value="F:siderophore uptake transmembrane transporter activity"/>
    <property type="evidence" value="ECO:0007669"/>
    <property type="project" value="TreeGrafter"/>
</dbReference>
<evidence type="ECO:0000256" key="1">
    <source>
        <dbReference type="ARBA" id="ARBA00004571"/>
    </source>
</evidence>
<evidence type="ECO:0000256" key="8">
    <source>
        <dbReference type="ARBA" id="ARBA00023065"/>
    </source>
</evidence>
<keyword evidence="4" id="KW-0410">Iron transport</keyword>
<dbReference type="OrthoDB" id="1122665at2"/>
<dbReference type="InterPro" id="IPR036942">
    <property type="entry name" value="Beta-barrel_TonB_sf"/>
</dbReference>
<protein>
    <submittedName>
        <fullName evidence="17">Outer membrane receptor proteins, mostly Fe transport</fullName>
    </submittedName>
</protein>
<dbReference type="GO" id="GO:0009279">
    <property type="term" value="C:cell outer membrane"/>
    <property type="evidence" value="ECO:0007669"/>
    <property type="project" value="UniProtKB-SubCell"/>
</dbReference>
<reference evidence="18" key="1">
    <citation type="submission" date="2017-01" db="EMBL/GenBank/DDBJ databases">
        <authorList>
            <person name="Varghese N."/>
            <person name="Submissions S."/>
        </authorList>
    </citation>
    <scope>NUCLEOTIDE SEQUENCE [LARGE SCALE GENOMIC DNA]</scope>
    <source>
        <strain evidence="18">DSM 23145</strain>
    </source>
</reference>
<dbReference type="Gene3D" id="2.40.170.20">
    <property type="entry name" value="TonB-dependent receptor, beta-barrel domain"/>
    <property type="match status" value="1"/>
</dbReference>
<keyword evidence="7" id="KW-0408">Iron</keyword>
<keyword evidence="6 14" id="KW-0732">Signal</keyword>
<dbReference type="PANTHER" id="PTHR32552">
    <property type="entry name" value="FERRICHROME IRON RECEPTOR-RELATED"/>
    <property type="match status" value="1"/>
</dbReference>
<comment type="similarity">
    <text evidence="12 13">Belongs to the TonB-dependent receptor family.</text>
</comment>
<feature type="domain" description="TonB-dependent receptor-like beta-barrel" evidence="15">
    <location>
        <begin position="293"/>
        <end position="763"/>
    </location>
</feature>
<sequence>MKSRLNQRKIFLVGTLSIGAFMFAQNTETDTVKTASIDDVVVTGNANPKASIKTSISISTLKPKDIEQAAPRTTAEIFRTIPGIRAESSGGEGNSNITVRGVPVSAGGSRYLLIQEDGLPVLQFGDMAFATQDQFTRFDSFVSRIEAVRGGSASVFASNSPAGIINFITNTGEKRGGSISQELGVDYRNYRTDFNYGTPINDDTFVSVGGFFRAGDGTRKTGFNSNVGGQFRMSFMKKFENGYFRVYTKLLDDRTAAYMPMPIGVTGTNEDPVYKSLPNYDALTGAMQTINLQKDRAIGSDGNILESNLSDGMRSLSKSIGAEFSYNFDGGWKIDNKIRYSANSGQFLAPFPATVGTFAEVLGAPYSSATYAGTNTAIDQNAIYMRMHLFNTKLNDFNNFTNNFNLSKKFGGVKANVGLYKALQNVNMSWQWNTYLQEVNGYNARLVDVRNPAGNLLTTNGLLAYGTPAWGNLNRNYDTKYDITAPFAQIEFKATENISIDGGVRYDLGKVSGSFAGGSGSITKDMNQDGTISLNEQNVYALGSSITPVKYEYDIFSWTLGANYAINSKNALFIRGSQGGSAAADRILFSSYNYTNSSDPGLEAVKVNKVTQVEGGYKLRSTNFFVNTTLFYAGTEESNYEATTQIETKNKYRSFGLELDGFYKLNDYIDFKGGFTYTNAKITNAKDETTIDNTPRRTPQFMYSFNPNVNYNKFSAGFYLVGVTKSYSQDNNKLVMNGYTVVNPYLSYRLTSNINLSLNGNNVFDALGITEAEEGSIPANNIVRARPIQGRSISMSIKLDLKDHL</sequence>
<dbReference type="AlphaFoldDB" id="A0A1N7LKM6"/>
<evidence type="ECO:0000256" key="4">
    <source>
        <dbReference type="ARBA" id="ARBA00022496"/>
    </source>
</evidence>
<gene>
    <name evidence="17" type="ORF">SAMN05421789_105178</name>
</gene>
<dbReference type="Pfam" id="PF00593">
    <property type="entry name" value="TonB_dep_Rec_b-barrel"/>
    <property type="match status" value="1"/>
</dbReference>
<dbReference type="InterPro" id="IPR000531">
    <property type="entry name" value="Beta-barrel_TonB"/>
</dbReference>
<keyword evidence="10 12" id="KW-0472">Membrane</keyword>
<evidence type="ECO:0000259" key="16">
    <source>
        <dbReference type="Pfam" id="PF07715"/>
    </source>
</evidence>
<keyword evidence="18" id="KW-1185">Reference proteome</keyword>
<dbReference type="PROSITE" id="PS52016">
    <property type="entry name" value="TONB_DEPENDENT_REC_3"/>
    <property type="match status" value="1"/>
</dbReference>
<keyword evidence="5 12" id="KW-0812">Transmembrane</keyword>
<dbReference type="RefSeq" id="WP_076386806.1">
    <property type="nucleotide sequence ID" value="NZ_FTOI01000005.1"/>
</dbReference>
<evidence type="ECO:0000256" key="7">
    <source>
        <dbReference type="ARBA" id="ARBA00023004"/>
    </source>
</evidence>
<evidence type="ECO:0000256" key="10">
    <source>
        <dbReference type="ARBA" id="ARBA00023136"/>
    </source>
</evidence>
<keyword evidence="3 12" id="KW-1134">Transmembrane beta strand</keyword>
<dbReference type="InterPro" id="IPR037066">
    <property type="entry name" value="Plug_dom_sf"/>
</dbReference>
<evidence type="ECO:0000256" key="11">
    <source>
        <dbReference type="ARBA" id="ARBA00023237"/>
    </source>
</evidence>
<dbReference type="InterPro" id="IPR039426">
    <property type="entry name" value="TonB-dep_rcpt-like"/>
</dbReference>
<dbReference type="Pfam" id="PF07715">
    <property type="entry name" value="Plug"/>
    <property type="match status" value="1"/>
</dbReference>
<dbReference type="Gene3D" id="2.170.130.10">
    <property type="entry name" value="TonB-dependent receptor, plug domain"/>
    <property type="match status" value="1"/>
</dbReference>
<evidence type="ECO:0000256" key="9">
    <source>
        <dbReference type="ARBA" id="ARBA00023077"/>
    </source>
</evidence>
<dbReference type="PANTHER" id="PTHR32552:SF89">
    <property type="entry name" value="CATECHOLATE SIDEROPHORE RECEPTOR FIU"/>
    <property type="match status" value="1"/>
</dbReference>
<evidence type="ECO:0000256" key="6">
    <source>
        <dbReference type="ARBA" id="ARBA00022729"/>
    </source>
</evidence>
<dbReference type="EMBL" id="FTOI01000005">
    <property type="protein sequence ID" value="SIS74301.1"/>
    <property type="molecule type" value="Genomic_DNA"/>
</dbReference>
<evidence type="ECO:0000259" key="15">
    <source>
        <dbReference type="Pfam" id="PF00593"/>
    </source>
</evidence>
<evidence type="ECO:0000256" key="5">
    <source>
        <dbReference type="ARBA" id="ARBA00022692"/>
    </source>
</evidence>
<dbReference type="STRING" id="713588.SAMN05421789_105178"/>
<name>A0A1N7LKM6_9FLAO</name>
<evidence type="ECO:0000256" key="12">
    <source>
        <dbReference type="PROSITE-ProRule" id="PRU01360"/>
    </source>
</evidence>
<feature type="chain" id="PRO_5012456014" evidence="14">
    <location>
        <begin position="25"/>
        <end position="805"/>
    </location>
</feature>
<evidence type="ECO:0000256" key="3">
    <source>
        <dbReference type="ARBA" id="ARBA00022452"/>
    </source>
</evidence>
<evidence type="ECO:0000256" key="14">
    <source>
        <dbReference type="SAM" id="SignalP"/>
    </source>
</evidence>
<organism evidence="17 18">
    <name type="scientific">Kaistella chaponensis</name>
    <dbReference type="NCBI Taxonomy" id="713588"/>
    <lineage>
        <taxon>Bacteria</taxon>
        <taxon>Pseudomonadati</taxon>
        <taxon>Bacteroidota</taxon>
        <taxon>Flavobacteriia</taxon>
        <taxon>Flavobacteriales</taxon>
        <taxon>Weeksellaceae</taxon>
        <taxon>Chryseobacterium group</taxon>
        <taxon>Kaistella</taxon>
    </lineage>
</organism>
<keyword evidence="17" id="KW-0675">Receptor</keyword>
<proteinExistence type="inferred from homology"/>
<evidence type="ECO:0000313" key="18">
    <source>
        <dbReference type="Proteomes" id="UP000185839"/>
    </source>
</evidence>
<dbReference type="InterPro" id="IPR012910">
    <property type="entry name" value="Plug_dom"/>
</dbReference>
<evidence type="ECO:0000313" key="17">
    <source>
        <dbReference type="EMBL" id="SIS74301.1"/>
    </source>
</evidence>
<feature type="signal peptide" evidence="14">
    <location>
        <begin position="1"/>
        <end position="24"/>
    </location>
</feature>
<dbReference type="SUPFAM" id="SSF56935">
    <property type="entry name" value="Porins"/>
    <property type="match status" value="1"/>
</dbReference>
<evidence type="ECO:0000256" key="2">
    <source>
        <dbReference type="ARBA" id="ARBA00022448"/>
    </source>
</evidence>
<keyword evidence="9 13" id="KW-0798">TonB box</keyword>
<keyword evidence="8" id="KW-0406">Ion transport</keyword>
<feature type="domain" description="TonB-dependent receptor plug" evidence="16">
    <location>
        <begin position="53"/>
        <end position="164"/>
    </location>
</feature>